<dbReference type="Proteomes" id="UP001597285">
    <property type="component" value="Unassembled WGS sequence"/>
</dbReference>
<dbReference type="Gene3D" id="3.40.50.10170">
    <property type="match status" value="1"/>
</dbReference>
<evidence type="ECO:0000313" key="3">
    <source>
        <dbReference type="Proteomes" id="UP001597285"/>
    </source>
</evidence>
<reference evidence="3" key="1">
    <citation type="journal article" date="2019" name="Int. J. Syst. Evol. Microbiol.">
        <title>The Global Catalogue of Microorganisms (GCM) 10K type strain sequencing project: providing services to taxonomists for standard genome sequencing and annotation.</title>
        <authorList>
            <consortium name="The Broad Institute Genomics Platform"/>
            <consortium name="The Broad Institute Genome Sequencing Center for Infectious Disease"/>
            <person name="Wu L."/>
            <person name="Ma J."/>
        </authorList>
    </citation>
    <scope>NUCLEOTIDE SEQUENCE [LARGE SCALE GENOMIC DNA]</scope>
    <source>
        <strain evidence="3">KCTC 42143</strain>
    </source>
</reference>
<dbReference type="InterPro" id="IPR050270">
    <property type="entry name" value="DegV_domain_contain"/>
</dbReference>
<evidence type="ECO:0000313" key="2">
    <source>
        <dbReference type="EMBL" id="MFD1798386.1"/>
    </source>
</evidence>
<dbReference type="PANTHER" id="PTHR33434:SF8">
    <property type="entry name" value="DEGV DOMAIN-CONTAINING PROTEIN SPR1019"/>
    <property type="match status" value="1"/>
</dbReference>
<dbReference type="EMBL" id="JBHUFF010000003">
    <property type="protein sequence ID" value="MFD1798386.1"/>
    <property type="molecule type" value="Genomic_DNA"/>
</dbReference>
<proteinExistence type="predicted"/>
<keyword evidence="1" id="KW-0446">Lipid-binding</keyword>
<comment type="caution">
    <text evidence="2">The sequence shown here is derived from an EMBL/GenBank/DDBJ whole genome shotgun (WGS) entry which is preliminary data.</text>
</comment>
<organism evidence="2 3">
    <name type="scientific">Carnobacterium antarcticum</name>
    <dbReference type="NCBI Taxonomy" id="2126436"/>
    <lineage>
        <taxon>Bacteria</taxon>
        <taxon>Bacillati</taxon>
        <taxon>Bacillota</taxon>
        <taxon>Bacilli</taxon>
        <taxon>Lactobacillales</taxon>
        <taxon>Carnobacteriaceae</taxon>
        <taxon>Carnobacterium</taxon>
    </lineage>
</organism>
<accession>A0ABW4NKV0</accession>
<gene>
    <name evidence="2" type="ORF">ACFSBK_00715</name>
</gene>
<dbReference type="PANTHER" id="PTHR33434">
    <property type="entry name" value="DEGV DOMAIN-CONTAINING PROTEIN DR_1986-RELATED"/>
    <property type="match status" value="1"/>
</dbReference>
<dbReference type="SUPFAM" id="SSF82549">
    <property type="entry name" value="DAK1/DegV-like"/>
    <property type="match status" value="1"/>
</dbReference>
<sequence>MKPIKIVTDSTVQLSKEEQDKYNITIVPLTAMVENVVYYDNLTVTKPEFLQKMLNSPELPKTSQPAVGKFTELFNELGADGSEVLSIHVAGYLSGTYMSAVQGASLSTDKVTVIESGFLDRAMAFQVLAAAEMAKTGAAMSEIVSTLEEVKSKTTLYVGIVHLENLIKGGRMSQTLGRISNFLNMKLILSLTPEEITLYTKSRGMKSLRGKVDAIIEKMKSYPEIKQIGISHVGMSSFTEATIKELKEQFPDAVFYVAYASPTLMTHAGNEAFAISYLTD</sequence>
<keyword evidence="3" id="KW-1185">Reference proteome</keyword>
<dbReference type="Pfam" id="PF02645">
    <property type="entry name" value="DegV"/>
    <property type="match status" value="1"/>
</dbReference>
<dbReference type="Gene3D" id="3.30.1180.10">
    <property type="match status" value="1"/>
</dbReference>
<protein>
    <submittedName>
        <fullName evidence="2">DegV family protein</fullName>
    </submittedName>
</protein>
<evidence type="ECO:0000256" key="1">
    <source>
        <dbReference type="ARBA" id="ARBA00023121"/>
    </source>
</evidence>
<name>A0ABW4NKV0_9LACT</name>
<dbReference type="InterPro" id="IPR043168">
    <property type="entry name" value="DegV_C"/>
</dbReference>
<dbReference type="RefSeq" id="WP_058918524.1">
    <property type="nucleotide sequence ID" value="NZ_JBHSQC010000016.1"/>
</dbReference>
<dbReference type="PROSITE" id="PS51482">
    <property type="entry name" value="DEGV"/>
    <property type="match status" value="1"/>
</dbReference>
<dbReference type="InterPro" id="IPR003797">
    <property type="entry name" value="DegV"/>
</dbReference>
<dbReference type="NCBIfam" id="TIGR00762">
    <property type="entry name" value="DegV"/>
    <property type="match status" value="1"/>
</dbReference>